<dbReference type="Gene3D" id="2.50.20.10">
    <property type="entry name" value="Lipoprotein localisation LolA/LolB/LppX"/>
    <property type="match status" value="1"/>
</dbReference>
<dbReference type="Proteomes" id="UP000092871">
    <property type="component" value="Unassembled WGS sequence"/>
</dbReference>
<evidence type="ECO:0000256" key="1">
    <source>
        <dbReference type="ARBA" id="ARBA00004418"/>
    </source>
</evidence>
<dbReference type="GO" id="GO:0045152">
    <property type="term" value="F:antisigma factor binding"/>
    <property type="evidence" value="ECO:0007669"/>
    <property type="project" value="TreeGrafter"/>
</dbReference>
<dbReference type="InterPro" id="IPR005588">
    <property type="entry name" value="MucB_RseB"/>
</dbReference>
<accession>A0A1C3JNP0</accession>
<evidence type="ECO:0000313" key="11">
    <source>
        <dbReference type="Proteomes" id="UP000092871"/>
    </source>
</evidence>
<dbReference type="Pfam" id="PF03888">
    <property type="entry name" value="MucB_RseB"/>
    <property type="match status" value="1"/>
</dbReference>
<dbReference type="EMBL" id="FLRA01000003">
    <property type="protein sequence ID" value="SBT16838.1"/>
    <property type="molecule type" value="Genomic_DNA"/>
</dbReference>
<evidence type="ECO:0000313" key="8">
    <source>
        <dbReference type="EMBL" id="SBT16838.1"/>
    </source>
</evidence>
<dbReference type="Gene3D" id="3.30.200.100">
    <property type="entry name" value="MucB/RseB, C-terminal domain"/>
    <property type="match status" value="1"/>
</dbReference>
<dbReference type="GO" id="GO:0032885">
    <property type="term" value="P:regulation of polysaccharide biosynthetic process"/>
    <property type="evidence" value="ECO:0007669"/>
    <property type="project" value="TreeGrafter"/>
</dbReference>
<protein>
    <submittedName>
        <fullName evidence="8">Sigma factor AlgU regulatory protein MucB</fullName>
    </submittedName>
</protein>
<dbReference type="InterPro" id="IPR033434">
    <property type="entry name" value="MucB/RseB_N"/>
</dbReference>
<gene>
    <name evidence="8" type="primary">mucB</name>
    <name evidence="8" type="ORF">MGA5115_00923</name>
    <name evidence="9" type="ORF">MGA5116_01141</name>
</gene>
<feature type="domain" description="MucB/RseB C-terminal" evidence="7">
    <location>
        <begin position="216"/>
        <end position="306"/>
    </location>
</feature>
<dbReference type="CDD" id="cd16327">
    <property type="entry name" value="RseB"/>
    <property type="match status" value="1"/>
</dbReference>
<keyword evidence="4" id="KW-0574">Periplasm</keyword>
<evidence type="ECO:0000256" key="4">
    <source>
        <dbReference type="ARBA" id="ARBA00022764"/>
    </source>
</evidence>
<dbReference type="PANTHER" id="PTHR38782">
    <property type="match status" value="1"/>
</dbReference>
<comment type="subcellular location">
    <subcellularLocation>
        <location evidence="1">Periplasm</location>
    </subcellularLocation>
</comment>
<dbReference type="RefSeq" id="WP_067032541.1">
    <property type="nucleotide sequence ID" value="NZ_FLRA01000003.1"/>
</dbReference>
<evidence type="ECO:0000259" key="6">
    <source>
        <dbReference type="Pfam" id="PF03888"/>
    </source>
</evidence>
<comment type="similarity">
    <text evidence="2">Belongs to the RseB family.</text>
</comment>
<feature type="signal peptide" evidence="5">
    <location>
        <begin position="1"/>
        <end position="19"/>
    </location>
</feature>
<sequence length="315" mass="36052">MIRGLVLSLLVLTSSTLWAAQSGVDWLARMTESFDSVAYDGVFVHQEAGMMNSMRIRRGLIGGVEYESLEDLDGQRITVIRVDDSVICVFPDKEDYVAGFLPAEPFRRFQKLDKDRLTQAYDIEVVHKSQRIASRNAVKLTLIPKDEFRYGHEFWVDKENGFLLKHDVLNSDHKLLERIQFTSVEFSPDLKEKDFTPSDDSYTQKFVEIEPEVVPRDWHFDWLPDGFDLVWKDARRMNDSTNMLLLSDGMSTVSVFVERTDKKRPQTLMNLGATIAGEKSIKVGDQMFLLTLVGEVPAQTIQRLMTVMMPGSNND</sequence>
<dbReference type="OrthoDB" id="7067274at2"/>
<evidence type="ECO:0000313" key="10">
    <source>
        <dbReference type="Proteomes" id="UP000092840"/>
    </source>
</evidence>
<evidence type="ECO:0000256" key="3">
    <source>
        <dbReference type="ARBA" id="ARBA00022729"/>
    </source>
</evidence>
<keyword evidence="10" id="KW-1185">Reference proteome</keyword>
<dbReference type="InterPro" id="IPR038484">
    <property type="entry name" value="MucB/RseB_C_sf"/>
</dbReference>
<reference evidence="8 11" key="1">
    <citation type="submission" date="2016-06" db="EMBL/GenBank/DDBJ databases">
        <authorList>
            <person name="Kjaerup R.B."/>
            <person name="Dalgaard T.S."/>
            <person name="Juul-Madsen H.R."/>
        </authorList>
    </citation>
    <scope>NUCLEOTIDE SEQUENCE [LARGE SCALE GENOMIC DNA]</scope>
    <source>
        <strain evidence="8 11">CECT 5115</strain>
    </source>
</reference>
<dbReference type="EMBL" id="FLRB01000006">
    <property type="protein sequence ID" value="SBT20554.1"/>
    <property type="molecule type" value="Genomic_DNA"/>
</dbReference>
<dbReference type="GO" id="GO:0030288">
    <property type="term" value="C:outer membrane-bounded periplasmic space"/>
    <property type="evidence" value="ECO:0007669"/>
    <property type="project" value="TreeGrafter"/>
</dbReference>
<feature type="chain" id="PRO_5008676939" evidence="5">
    <location>
        <begin position="20"/>
        <end position="315"/>
    </location>
</feature>
<reference evidence="9 10" key="2">
    <citation type="submission" date="2016-06" db="EMBL/GenBank/DDBJ databases">
        <authorList>
            <person name="Rodrigo-Torres L."/>
            <person name="Arahal D.R."/>
        </authorList>
    </citation>
    <scope>NUCLEOTIDE SEQUENCE [LARGE SCALE GENOMIC DNA]</scope>
    <source>
        <strain evidence="9 10">CECT 5116</strain>
    </source>
</reference>
<organism evidence="8 11">
    <name type="scientific">Marinomonas gallaica</name>
    <dbReference type="NCBI Taxonomy" id="1806667"/>
    <lineage>
        <taxon>Bacteria</taxon>
        <taxon>Pseudomonadati</taxon>
        <taxon>Pseudomonadota</taxon>
        <taxon>Gammaproteobacteria</taxon>
        <taxon>Oceanospirillales</taxon>
        <taxon>Oceanospirillaceae</taxon>
        <taxon>Marinomonas</taxon>
    </lineage>
</organism>
<evidence type="ECO:0000256" key="5">
    <source>
        <dbReference type="SAM" id="SignalP"/>
    </source>
</evidence>
<keyword evidence="3 5" id="KW-0732">Signal</keyword>
<dbReference type="PANTHER" id="PTHR38782:SF1">
    <property type="entry name" value="SIGMA-E FACTOR REGULATORY PROTEIN RSEB"/>
    <property type="match status" value="1"/>
</dbReference>
<feature type="domain" description="MucB/RseB N-terminal" evidence="6">
    <location>
        <begin position="24"/>
        <end position="197"/>
    </location>
</feature>
<dbReference type="PIRSF" id="PIRSF005427">
    <property type="entry name" value="RseB"/>
    <property type="match status" value="1"/>
</dbReference>
<dbReference type="AlphaFoldDB" id="A0A1C3JNP0"/>
<dbReference type="InterPro" id="IPR033436">
    <property type="entry name" value="MucB/RseB_C"/>
</dbReference>
<dbReference type="Pfam" id="PF17188">
    <property type="entry name" value="MucB_RseB_C"/>
    <property type="match status" value="1"/>
</dbReference>
<evidence type="ECO:0000313" key="9">
    <source>
        <dbReference type="EMBL" id="SBT20554.1"/>
    </source>
</evidence>
<evidence type="ECO:0000256" key="2">
    <source>
        <dbReference type="ARBA" id="ARBA00008150"/>
    </source>
</evidence>
<proteinExistence type="inferred from homology"/>
<name>A0A1C3JNP0_9GAMM</name>
<dbReference type="Proteomes" id="UP000092840">
    <property type="component" value="Unassembled WGS sequence"/>
</dbReference>
<evidence type="ECO:0000259" key="7">
    <source>
        <dbReference type="Pfam" id="PF17188"/>
    </source>
</evidence>